<dbReference type="EMBL" id="JPEP01000002">
    <property type="protein sequence ID" value="KEY18992.1"/>
    <property type="molecule type" value="Genomic_DNA"/>
</dbReference>
<evidence type="ECO:0000313" key="4">
    <source>
        <dbReference type="Proteomes" id="UP000270036"/>
    </source>
</evidence>
<dbReference type="OrthoDB" id="1149023at2"/>
<evidence type="ECO:0000313" key="1">
    <source>
        <dbReference type="EMBL" id="KEY18992.1"/>
    </source>
</evidence>
<dbReference type="KEGG" id="cant:NCTC13489_01341"/>
<evidence type="ECO:0000313" key="3">
    <source>
        <dbReference type="Proteomes" id="UP000028349"/>
    </source>
</evidence>
<organism evidence="2 4">
    <name type="scientific">Kaistella antarctica</name>
    <dbReference type="NCBI Taxonomy" id="266748"/>
    <lineage>
        <taxon>Bacteria</taxon>
        <taxon>Pseudomonadati</taxon>
        <taxon>Bacteroidota</taxon>
        <taxon>Flavobacteriia</taxon>
        <taxon>Flavobacteriales</taxon>
        <taxon>Weeksellaceae</taxon>
        <taxon>Chryseobacterium group</taxon>
        <taxon>Kaistella</taxon>
    </lineage>
</organism>
<keyword evidence="3" id="KW-1185">Reference proteome</keyword>
<reference evidence="2 4" key="2">
    <citation type="submission" date="2018-12" db="EMBL/GenBank/DDBJ databases">
        <authorList>
            <consortium name="Pathogen Informatics"/>
        </authorList>
    </citation>
    <scope>NUCLEOTIDE SEQUENCE [LARGE SCALE GENOMIC DNA]</scope>
    <source>
        <strain evidence="2 4">NCTC13489</strain>
    </source>
</reference>
<protein>
    <submittedName>
        <fullName evidence="2">Uncharacterized protein</fullName>
    </submittedName>
</protein>
<dbReference type="Proteomes" id="UP000270036">
    <property type="component" value="Chromosome"/>
</dbReference>
<gene>
    <name evidence="1" type="ORF">HY04_11115</name>
    <name evidence="2" type="ORF">NCTC13489_01341</name>
</gene>
<dbReference type="RefSeq" id="WP_126337136.1">
    <property type="nucleotide sequence ID" value="NZ_FOIX01000004.1"/>
</dbReference>
<accession>A0A3S4UT16</accession>
<reference evidence="1 3" key="1">
    <citation type="submission" date="2014-07" db="EMBL/GenBank/DDBJ databases">
        <authorList>
            <person name="Pisani N.G."/>
            <person name="Newman J.D."/>
        </authorList>
    </citation>
    <scope>NUCLEOTIDE SEQUENCE [LARGE SCALE GENOMIC DNA]</scope>
    <source>
        <strain evidence="1 3">LMG 24720</strain>
    </source>
</reference>
<proteinExistence type="predicted"/>
<dbReference type="EMBL" id="LR134441">
    <property type="protein sequence ID" value="VEH99115.1"/>
    <property type="molecule type" value="Genomic_DNA"/>
</dbReference>
<evidence type="ECO:0000313" key="2">
    <source>
        <dbReference type="EMBL" id="VEH99115.1"/>
    </source>
</evidence>
<sequence>MNLLYLIVLVPILSCSKHTAQDRYVKKNFNYEPIYRLEITSSLSYLIKINGITIAIKNQNAGNTRWFLINNCIPKSGKQDIEVTISPQMNSDGLKHMEFIGNDKSFELEVERTSWKNGSLSEPRVIYKHELPEGDYSQKKLYSTKSIFKAEVSYQLIDWKNGKDLKKIHSVMLAEDVLKLYGKIKSHYENQQGEDYIRLVEKGMFNIAQGGYLKPNEYETLKKDELDFINEELTPLENLENYSLEISSDEKLVSLKRTDGYNTVEGVLRRKFIESGQEKVYIDDLNFYMPQNNNSLEVIVYQNLEKSYNT</sequence>
<dbReference type="Proteomes" id="UP000028349">
    <property type="component" value="Unassembled WGS sequence"/>
</dbReference>
<name>A0A3S4UT16_9FLAO</name>
<dbReference type="STRING" id="266748.HY04_11115"/>
<dbReference type="AlphaFoldDB" id="A0A3S4UT16"/>